<dbReference type="InterPro" id="IPR001357">
    <property type="entry name" value="BRCT_dom"/>
</dbReference>
<proteinExistence type="predicted"/>
<dbReference type="SUPFAM" id="SSF52113">
    <property type="entry name" value="BRCT domain"/>
    <property type="match status" value="1"/>
</dbReference>
<dbReference type="AlphaFoldDB" id="A0A382K943"/>
<name>A0A382K943_9ZZZZ</name>
<accession>A0A382K943</accession>
<dbReference type="InterPro" id="IPR036420">
    <property type="entry name" value="BRCT_dom_sf"/>
</dbReference>
<dbReference type="EMBL" id="UINC01079060">
    <property type="protein sequence ID" value="SVC20709.1"/>
    <property type="molecule type" value="Genomic_DNA"/>
</dbReference>
<reference evidence="2" key="1">
    <citation type="submission" date="2018-05" db="EMBL/GenBank/DDBJ databases">
        <authorList>
            <person name="Lanie J.A."/>
            <person name="Ng W.-L."/>
            <person name="Kazmierczak K.M."/>
            <person name="Andrzejewski T.M."/>
            <person name="Davidsen T.M."/>
            <person name="Wayne K.J."/>
            <person name="Tettelin H."/>
            <person name="Glass J.I."/>
            <person name="Rusch D."/>
            <person name="Podicherti R."/>
            <person name="Tsui H.-C.T."/>
            <person name="Winkler M.E."/>
        </authorList>
    </citation>
    <scope>NUCLEOTIDE SEQUENCE</scope>
</reference>
<protein>
    <recommendedName>
        <fullName evidence="1">BRCT domain-containing protein</fullName>
    </recommendedName>
</protein>
<dbReference type="PROSITE" id="PS50172">
    <property type="entry name" value="BRCT"/>
    <property type="match status" value="1"/>
</dbReference>
<organism evidence="2">
    <name type="scientific">marine metagenome</name>
    <dbReference type="NCBI Taxonomy" id="408172"/>
    <lineage>
        <taxon>unclassified sequences</taxon>
        <taxon>metagenomes</taxon>
        <taxon>ecological metagenomes</taxon>
    </lineage>
</organism>
<dbReference type="Gene3D" id="3.40.50.10190">
    <property type="entry name" value="BRCT domain"/>
    <property type="match status" value="1"/>
</dbReference>
<sequence>MVSKIKGKHICFTGKMEQGDRKEMKAQAKELGANVQSDVNSKTNILVYGSNVAHNSKHTKMNKAKELDITILEEQAYYDLIK</sequence>
<dbReference type="CDD" id="cd17748">
    <property type="entry name" value="BRCT_DNA_ligase_like"/>
    <property type="match status" value="1"/>
</dbReference>
<gene>
    <name evidence="2" type="ORF">METZ01_LOCUS273563</name>
</gene>
<evidence type="ECO:0000259" key="1">
    <source>
        <dbReference type="PROSITE" id="PS50172"/>
    </source>
</evidence>
<evidence type="ECO:0000313" key="2">
    <source>
        <dbReference type="EMBL" id="SVC20709.1"/>
    </source>
</evidence>
<dbReference type="Pfam" id="PF00533">
    <property type="entry name" value="BRCT"/>
    <property type="match status" value="1"/>
</dbReference>
<feature type="domain" description="BRCT" evidence="1">
    <location>
        <begin position="1"/>
        <end position="82"/>
    </location>
</feature>